<evidence type="ECO:0000256" key="6">
    <source>
        <dbReference type="ARBA" id="ARBA00022989"/>
    </source>
</evidence>
<gene>
    <name evidence="10" type="ORF">ACAM_1610</name>
</gene>
<dbReference type="Pfam" id="PF02653">
    <property type="entry name" value="BPD_transp_2"/>
    <property type="match status" value="1"/>
</dbReference>
<dbReference type="Proteomes" id="UP000016887">
    <property type="component" value="Chromosome"/>
</dbReference>
<dbReference type="STRING" id="1198449.ACAM_1610"/>
<name>U3TI97_9CREN</name>
<dbReference type="GO" id="GO:0022857">
    <property type="term" value="F:transmembrane transporter activity"/>
    <property type="evidence" value="ECO:0007669"/>
    <property type="project" value="InterPro"/>
</dbReference>
<dbReference type="CDD" id="cd06582">
    <property type="entry name" value="TM_PBP1_LivH_like"/>
    <property type="match status" value="1"/>
</dbReference>
<dbReference type="AlphaFoldDB" id="U3TI97"/>
<accession>U3TI97</accession>
<dbReference type="EMBL" id="AP012489">
    <property type="protein sequence ID" value="BAN91079.1"/>
    <property type="molecule type" value="Genomic_DNA"/>
</dbReference>
<feature type="transmembrane region" description="Helical" evidence="9">
    <location>
        <begin position="125"/>
        <end position="143"/>
    </location>
</feature>
<dbReference type="GO" id="GO:0005886">
    <property type="term" value="C:plasma membrane"/>
    <property type="evidence" value="ECO:0007669"/>
    <property type="project" value="UniProtKB-SubCell"/>
</dbReference>
<evidence type="ECO:0000256" key="2">
    <source>
        <dbReference type="ARBA" id="ARBA00022448"/>
    </source>
</evidence>
<evidence type="ECO:0000256" key="7">
    <source>
        <dbReference type="ARBA" id="ARBA00023136"/>
    </source>
</evidence>
<protein>
    <submittedName>
        <fullName evidence="10">Branched-chain amino acid ABC-type transporter</fullName>
    </submittedName>
</protein>
<comment type="similarity">
    <text evidence="8">Belongs to the binding-protein-dependent transport system permease family. LivHM subfamily.</text>
</comment>
<evidence type="ECO:0000256" key="9">
    <source>
        <dbReference type="SAM" id="Phobius"/>
    </source>
</evidence>
<dbReference type="KEGG" id="acj:ACAM_1610"/>
<dbReference type="RefSeq" id="WP_022542345.1">
    <property type="nucleotide sequence ID" value="NC_022521.1"/>
</dbReference>
<keyword evidence="7 9" id="KW-0472">Membrane</keyword>
<evidence type="ECO:0000256" key="5">
    <source>
        <dbReference type="ARBA" id="ARBA00022970"/>
    </source>
</evidence>
<dbReference type="GO" id="GO:0006865">
    <property type="term" value="P:amino acid transport"/>
    <property type="evidence" value="ECO:0007669"/>
    <property type="project" value="UniProtKB-KW"/>
</dbReference>
<reference evidence="10 11" key="1">
    <citation type="journal article" date="2013" name="Appl. Environ. Microbiol.">
        <title>Variation of the Virus-Related Elements within Syntenic Genomes of the Hyperthermophilic Archaeon Aeropyrum.</title>
        <authorList>
            <person name="Daifuku T."/>
            <person name="Yoshida T."/>
            <person name="Kitamura T."/>
            <person name="Kawaichi S."/>
            <person name="Inoue T."/>
            <person name="Nomura K."/>
            <person name="Yoshida Y."/>
            <person name="Kuno S."/>
            <person name="Sako Y."/>
        </authorList>
    </citation>
    <scope>NUCLEOTIDE SEQUENCE [LARGE SCALE GENOMIC DNA]</scope>
    <source>
        <strain evidence="10 11">SY1</strain>
    </source>
</reference>
<feature type="transmembrane region" description="Helical" evidence="9">
    <location>
        <begin position="54"/>
        <end position="74"/>
    </location>
</feature>
<evidence type="ECO:0000256" key="4">
    <source>
        <dbReference type="ARBA" id="ARBA00022692"/>
    </source>
</evidence>
<dbReference type="GeneID" id="77383481"/>
<evidence type="ECO:0000313" key="11">
    <source>
        <dbReference type="Proteomes" id="UP000016887"/>
    </source>
</evidence>
<keyword evidence="3" id="KW-1003">Cell membrane</keyword>
<organism evidence="10 11">
    <name type="scientific">Aeropyrum camini SY1 = JCM 12091</name>
    <dbReference type="NCBI Taxonomy" id="1198449"/>
    <lineage>
        <taxon>Archaea</taxon>
        <taxon>Thermoproteota</taxon>
        <taxon>Thermoprotei</taxon>
        <taxon>Desulfurococcales</taxon>
        <taxon>Desulfurococcaceae</taxon>
        <taxon>Aeropyrum</taxon>
    </lineage>
</organism>
<dbReference type="InterPro" id="IPR052157">
    <property type="entry name" value="BCAA_transport_permease"/>
</dbReference>
<dbReference type="PANTHER" id="PTHR11795:SF445">
    <property type="entry name" value="AMINO ACID ABC TRANSPORTER PERMEASE PROTEIN"/>
    <property type="match status" value="1"/>
</dbReference>
<comment type="subcellular location">
    <subcellularLocation>
        <location evidence="1">Cell membrane</location>
        <topology evidence="1">Multi-pass membrane protein</topology>
    </subcellularLocation>
</comment>
<proteinExistence type="inferred from homology"/>
<evidence type="ECO:0000256" key="1">
    <source>
        <dbReference type="ARBA" id="ARBA00004651"/>
    </source>
</evidence>
<keyword evidence="4 9" id="KW-0812">Transmembrane</keyword>
<evidence type="ECO:0000256" key="3">
    <source>
        <dbReference type="ARBA" id="ARBA00022475"/>
    </source>
</evidence>
<keyword evidence="11" id="KW-1185">Reference proteome</keyword>
<keyword evidence="5" id="KW-0029">Amino-acid transport</keyword>
<dbReference type="eggNOG" id="arCOG01270">
    <property type="taxonomic scope" value="Archaea"/>
</dbReference>
<evidence type="ECO:0000256" key="8">
    <source>
        <dbReference type="ARBA" id="ARBA00037998"/>
    </source>
</evidence>
<sequence>MEKTRILVALLSLAVMAAAHMLLTRTRLGLYIRAVAQDSRALALVGVDPVKVKLWTTIISTVFATVAGVLYIIYTKSVTLDAEIDIAPLDFIVVVLGGLGNIIGTFLGGIILGVIYQLIFSTTGQQALALAAAFIILIVMLVVRPQGLFGEKT</sequence>
<dbReference type="InterPro" id="IPR001851">
    <property type="entry name" value="ABC_transp_permease"/>
</dbReference>
<keyword evidence="6 9" id="KW-1133">Transmembrane helix</keyword>
<keyword evidence="2" id="KW-0813">Transport</keyword>
<dbReference type="PANTHER" id="PTHR11795">
    <property type="entry name" value="BRANCHED-CHAIN AMINO ACID TRANSPORT SYSTEM PERMEASE PROTEIN LIVH"/>
    <property type="match status" value="1"/>
</dbReference>
<evidence type="ECO:0000313" key="10">
    <source>
        <dbReference type="EMBL" id="BAN91079.1"/>
    </source>
</evidence>
<feature type="transmembrane region" description="Helical" evidence="9">
    <location>
        <begin position="86"/>
        <end position="119"/>
    </location>
</feature>